<evidence type="ECO:0000313" key="2">
    <source>
        <dbReference type="Proteomes" id="UP000825933"/>
    </source>
</evidence>
<evidence type="ECO:0000313" key="1">
    <source>
        <dbReference type="EMBL" id="MBZ2165430.1"/>
    </source>
</evidence>
<dbReference type="Proteomes" id="UP000825933">
    <property type="component" value="Unassembled WGS sequence"/>
</dbReference>
<proteinExistence type="predicted"/>
<dbReference type="RefSeq" id="WP_223791061.1">
    <property type="nucleotide sequence ID" value="NZ_JAIOUQ010000005.1"/>
</dbReference>
<reference evidence="2" key="1">
    <citation type="journal article" date="2022" name="Microbiol. Resour. Announc.">
        <title>Draft Genome Sequence of a Methanogenic Archaeon from West Spitsbergen Permafrost.</title>
        <authorList>
            <person name="Trubitsyn V."/>
            <person name="Rivkina E."/>
            <person name="Shcherbakova V."/>
        </authorList>
    </citation>
    <scope>NUCLEOTIDE SEQUENCE [LARGE SCALE GENOMIC DNA]</scope>
    <source>
        <strain evidence="2">VT</strain>
    </source>
</reference>
<dbReference type="AlphaFoldDB" id="A0A8T5UW76"/>
<protein>
    <submittedName>
        <fullName evidence="1">DUF2284 domain-containing protein</fullName>
    </submittedName>
</protein>
<sequence length="196" mass="22243">MVKSFNILEAEIKNMAIKDGASIVLPINPEEVVVENWVRLKCQFGCPNYAKKLSCPPYSPKPEDTKKVLNEYSKAFLIGYKGSTLFNRYDTENRDDLFPKVLKDIRRSLFEIEKHAFLSGYYKSFVYGFCGPCTSCDKCVVEDGILSCKYASESRPSMEASGIDVFKTVKNAGLELEVQTSKNLNELRMFTLLLIE</sequence>
<gene>
    <name evidence="1" type="ORF">K8N75_05180</name>
</gene>
<keyword evidence="2" id="KW-1185">Reference proteome</keyword>
<name>A0A8T5UW76_9EURY</name>
<comment type="caution">
    <text evidence="1">The sequence shown here is derived from an EMBL/GenBank/DDBJ whole genome shotgun (WGS) entry which is preliminary data.</text>
</comment>
<dbReference type="EMBL" id="JAIOUQ010000005">
    <property type="protein sequence ID" value="MBZ2165430.1"/>
    <property type="molecule type" value="Genomic_DNA"/>
</dbReference>
<dbReference type="Pfam" id="PF10050">
    <property type="entry name" value="DUF2284"/>
    <property type="match status" value="1"/>
</dbReference>
<organism evidence="1 2">
    <name type="scientific">Methanobacterium spitsbergense</name>
    <dbReference type="NCBI Taxonomy" id="2874285"/>
    <lineage>
        <taxon>Archaea</taxon>
        <taxon>Methanobacteriati</taxon>
        <taxon>Methanobacteriota</taxon>
        <taxon>Methanomada group</taxon>
        <taxon>Methanobacteria</taxon>
        <taxon>Methanobacteriales</taxon>
        <taxon>Methanobacteriaceae</taxon>
        <taxon>Methanobacterium</taxon>
    </lineage>
</organism>
<accession>A0A8T5UW76</accession>
<dbReference type="InterPro" id="IPR019271">
    <property type="entry name" value="DUF2284_metal-binding"/>
</dbReference>